<dbReference type="AlphaFoldDB" id="A0AAU7CZ33"/>
<dbReference type="PIRSF" id="PIRSF014753">
    <property type="entry name" value="UCP014753"/>
    <property type="match status" value="1"/>
</dbReference>
<gene>
    <name evidence="3" type="ORF">P4G45_00655</name>
    <name evidence="4" type="ORF">P8936_00660</name>
</gene>
<dbReference type="PANTHER" id="PTHR35339">
    <property type="entry name" value="LINALOOL DEHYDRATASE_ISOMERASE DOMAIN-CONTAINING PROTEIN"/>
    <property type="match status" value="1"/>
</dbReference>
<dbReference type="EMBL" id="CP121194">
    <property type="protein sequence ID" value="XBH10263.1"/>
    <property type="molecule type" value="Genomic_DNA"/>
</dbReference>
<dbReference type="PROSITE" id="PS51318">
    <property type="entry name" value="TAT"/>
    <property type="match status" value="1"/>
</dbReference>
<organism evidence="3">
    <name type="scientific">Edaphobacter paludis</name>
    <dbReference type="NCBI Taxonomy" id="3035702"/>
    <lineage>
        <taxon>Bacteria</taxon>
        <taxon>Pseudomonadati</taxon>
        <taxon>Acidobacteriota</taxon>
        <taxon>Terriglobia</taxon>
        <taxon>Terriglobales</taxon>
        <taxon>Acidobacteriaceae</taxon>
        <taxon>Edaphobacter</taxon>
    </lineage>
</organism>
<feature type="domain" description="DUF2264" evidence="2">
    <location>
        <begin position="52"/>
        <end position="414"/>
    </location>
</feature>
<accession>A0AAU7CZ33</accession>
<evidence type="ECO:0000313" key="4">
    <source>
        <dbReference type="EMBL" id="XBH13700.1"/>
    </source>
</evidence>
<feature type="signal peptide" evidence="1">
    <location>
        <begin position="1"/>
        <end position="33"/>
    </location>
</feature>
<dbReference type="PANTHER" id="PTHR35339:SF3">
    <property type="entry name" value="DUF2264 DOMAIN-CONTAINING PROTEIN"/>
    <property type="match status" value="1"/>
</dbReference>
<sequence length="433" mass="47284">MHQQKIKTRRKFLFNTMAAGAATLLASNGSAQTGDANAASASIASAGTAKEDRMTWLAMLEQVSEPVLHALNERRLRATMPVEAAAGLAAERAIGSPLEALGRLLAGLAPWLELEPSAQESAHETALRKRYRGWALAAITSAVDPASPDFMRFGASSQTVVDSSFLALALLRAPRQLVQPLDPSTRQRLVQALTSERIVLPGYNNWLLFAALNEAALKMLGTDWDRVRVDYALRKHTEWYVGDGTYGDGPHYHADYYDSFVIHPYLLQLIETVGDAEPAWKNMLPEIHARAQRYAAIQERVISPQGEYPIVGRSITYRCGAFHLLADCSLRHMLPEVVLPQQVRCALTAVQRRTLGVPGTFSAAGWLRIGLAGHQPSLGETYISTGSLYLASAAWLPLGLPPADPFWSAPAAPWTQQKAWSGVDIPVDHAHDV</sequence>
<dbReference type="InterPro" id="IPR016624">
    <property type="entry name" value="UCP014753"/>
</dbReference>
<dbReference type="InterPro" id="IPR006311">
    <property type="entry name" value="TAT_signal"/>
</dbReference>
<evidence type="ECO:0000313" key="3">
    <source>
        <dbReference type="EMBL" id="XBH10263.1"/>
    </source>
</evidence>
<evidence type="ECO:0000256" key="1">
    <source>
        <dbReference type="SAM" id="SignalP"/>
    </source>
</evidence>
<accession>A0AAU7D9F2</accession>
<dbReference type="InterPro" id="IPR049349">
    <property type="entry name" value="DUF2264_N"/>
</dbReference>
<proteinExistence type="predicted"/>
<keyword evidence="1" id="KW-0732">Signal</keyword>
<evidence type="ECO:0000259" key="2">
    <source>
        <dbReference type="Pfam" id="PF10022"/>
    </source>
</evidence>
<dbReference type="Pfam" id="PF10022">
    <property type="entry name" value="DUF2264"/>
    <property type="match status" value="1"/>
</dbReference>
<dbReference type="KEGG" id="epl:P4G45_00655"/>
<dbReference type="RefSeq" id="WP_348267769.1">
    <property type="nucleotide sequence ID" value="NZ_CP121194.1"/>
</dbReference>
<feature type="chain" id="PRO_5043288702" evidence="1">
    <location>
        <begin position="34"/>
        <end position="433"/>
    </location>
</feature>
<dbReference type="EMBL" id="CP121195">
    <property type="protein sequence ID" value="XBH13700.1"/>
    <property type="molecule type" value="Genomic_DNA"/>
</dbReference>
<name>A0AAU7CZ33_9BACT</name>
<reference evidence="3" key="1">
    <citation type="submission" date="2023-03" db="EMBL/GenBank/DDBJ databases">
        <title>Edaphobacter sp.</title>
        <authorList>
            <person name="Huber K.J."/>
            <person name="Papendorf J."/>
            <person name="Pilke C."/>
            <person name="Bunk B."/>
            <person name="Sproeer C."/>
            <person name="Pester M."/>
        </authorList>
    </citation>
    <scope>NUCLEOTIDE SEQUENCE</scope>
    <source>
        <strain evidence="3">DSM 109919</strain>
        <strain evidence="4">DSM 109920</strain>
    </source>
</reference>
<protein>
    <submittedName>
        <fullName evidence="3">DUF2264 domain-containing protein</fullName>
    </submittedName>
</protein>